<protein>
    <submittedName>
        <fullName evidence="1">Uncharacterized protein</fullName>
    </submittedName>
</protein>
<accession>A0ACC3ATB2</accession>
<keyword evidence="2" id="KW-1185">Reference proteome</keyword>
<name>A0ACC3ATB2_9EURO</name>
<evidence type="ECO:0000313" key="2">
    <source>
        <dbReference type="Proteomes" id="UP001177260"/>
    </source>
</evidence>
<sequence length="197" mass="21131">MSTIQPPRTTSIRSPLSSTQIPTLNSNHTHPHPHRHPPSTLLHQPSDSPKRSISYSATPTGTHPGTPVSSSSATAGTNSSITGTGSGSGSAIRQKEKHDNMTCDHKVKGALTELLNDGSVKADERGRRSVQRLLMETERELRTQRRESLSLSGKAQGKRKGRTRGEEMGSGNGIVVERGDDEDGGLEGRVVRKGKVD</sequence>
<organism evidence="1 2">
    <name type="scientific">Aspergillus melleus</name>
    <dbReference type="NCBI Taxonomy" id="138277"/>
    <lineage>
        <taxon>Eukaryota</taxon>
        <taxon>Fungi</taxon>
        <taxon>Dikarya</taxon>
        <taxon>Ascomycota</taxon>
        <taxon>Pezizomycotina</taxon>
        <taxon>Eurotiomycetes</taxon>
        <taxon>Eurotiomycetidae</taxon>
        <taxon>Eurotiales</taxon>
        <taxon>Aspergillaceae</taxon>
        <taxon>Aspergillus</taxon>
        <taxon>Aspergillus subgen. Circumdati</taxon>
    </lineage>
</organism>
<gene>
    <name evidence="1" type="ORF">N8T08_009898</name>
</gene>
<dbReference type="Proteomes" id="UP001177260">
    <property type="component" value="Unassembled WGS sequence"/>
</dbReference>
<dbReference type="EMBL" id="JAOPJF010000075">
    <property type="protein sequence ID" value="KAK1140792.1"/>
    <property type="molecule type" value="Genomic_DNA"/>
</dbReference>
<reference evidence="1 2" key="1">
    <citation type="journal article" date="2023" name="ACS Omega">
        <title>Identification of the Neoaspergillic Acid Biosynthesis Gene Cluster by Establishing an In Vitro CRISPR-Ribonucleoprotein Genetic System in Aspergillus melleus.</title>
        <authorList>
            <person name="Yuan B."/>
            <person name="Grau M.F."/>
            <person name="Murata R.M."/>
            <person name="Torok T."/>
            <person name="Venkateswaran K."/>
            <person name="Stajich J.E."/>
            <person name="Wang C.C.C."/>
        </authorList>
    </citation>
    <scope>NUCLEOTIDE SEQUENCE [LARGE SCALE GENOMIC DNA]</scope>
    <source>
        <strain evidence="1 2">IMV 1140</strain>
    </source>
</reference>
<proteinExistence type="predicted"/>
<evidence type="ECO:0000313" key="1">
    <source>
        <dbReference type="EMBL" id="KAK1140792.1"/>
    </source>
</evidence>
<comment type="caution">
    <text evidence="1">The sequence shown here is derived from an EMBL/GenBank/DDBJ whole genome shotgun (WGS) entry which is preliminary data.</text>
</comment>